<dbReference type="PANTHER" id="PTHR10430:SF16">
    <property type="entry name" value="PEROXIREDOXIN-5, MITOCHONDRIAL"/>
    <property type="match status" value="1"/>
</dbReference>
<dbReference type="Gene3D" id="3.40.30.10">
    <property type="entry name" value="Glutaredoxin"/>
    <property type="match status" value="1"/>
</dbReference>
<evidence type="ECO:0000256" key="8">
    <source>
        <dbReference type="PIRSR" id="PIRSR637944-1"/>
    </source>
</evidence>
<evidence type="ECO:0000313" key="11">
    <source>
        <dbReference type="EMBL" id="KAJ8347499.1"/>
    </source>
</evidence>
<comment type="catalytic activity">
    <reaction evidence="7">
        <text>a hydroperoxide + [thioredoxin]-dithiol = an alcohol + [thioredoxin]-disulfide + H2O</text>
        <dbReference type="Rhea" id="RHEA:62620"/>
        <dbReference type="Rhea" id="RHEA-COMP:10698"/>
        <dbReference type="Rhea" id="RHEA-COMP:10700"/>
        <dbReference type="ChEBI" id="CHEBI:15377"/>
        <dbReference type="ChEBI" id="CHEBI:29950"/>
        <dbReference type="ChEBI" id="CHEBI:30879"/>
        <dbReference type="ChEBI" id="CHEBI:35924"/>
        <dbReference type="ChEBI" id="CHEBI:50058"/>
        <dbReference type="EC" id="1.11.1.24"/>
    </reaction>
</comment>
<dbReference type="GO" id="GO:0045454">
    <property type="term" value="P:cell redox homeostasis"/>
    <property type="evidence" value="ECO:0007669"/>
    <property type="project" value="TreeGrafter"/>
</dbReference>
<evidence type="ECO:0000256" key="2">
    <source>
        <dbReference type="ARBA" id="ARBA00010505"/>
    </source>
</evidence>
<dbReference type="InterPro" id="IPR036249">
    <property type="entry name" value="Thioredoxin-like_sf"/>
</dbReference>
<evidence type="ECO:0000256" key="1">
    <source>
        <dbReference type="ARBA" id="ARBA00003330"/>
    </source>
</evidence>
<comment type="similarity">
    <text evidence="2">Belongs to the peroxiredoxin family. Prx5 subfamily.</text>
</comment>
<reference evidence="11" key="1">
    <citation type="journal article" date="2023" name="Science">
        <title>Genome structures resolve the early diversification of teleost fishes.</title>
        <authorList>
            <person name="Parey E."/>
            <person name="Louis A."/>
            <person name="Montfort J."/>
            <person name="Bouchez O."/>
            <person name="Roques C."/>
            <person name="Iampietro C."/>
            <person name="Lluch J."/>
            <person name="Castinel A."/>
            <person name="Donnadieu C."/>
            <person name="Desvignes T."/>
            <person name="Floi Bucao C."/>
            <person name="Jouanno E."/>
            <person name="Wen M."/>
            <person name="Mejri S."/>
            <person name="Dirks R."/>
            <person name="Jansen H."/>
            <person name="Henkel C."/>
            <person name="Chen W.J."/>
            <person name="Zahm M."/>
            <person name="Cabau C."/>
            <person name="Klopp C."/>
            <person name="Thompson A.W."/>
            <person name="Robinson-Rechavi M."/>
            <person name="Braasch I."/>
            <person name="Lecointre G."/>
            <person name="Bobe J."/>
            <person name="Postlethwait J.H."/>
            <person name="Berthelot C."/>
            <person name="Roest Crollius H."/>
            <person name="Guiguen Y."/>
        </authorList>
    </citation>
    <scope>NUCLEOTIDE SEQUENCE</scope>
    <source>
        <strain evidence="11">NC1722</strain>
    </source>
</reference>
<dbReference type="InterPro" id="IPR037944">
    <property type="entry name" value="PRX5-like"/>
</dbReference>
<dbReference type="Proteomes" id="UP001221898">
    <property type="component" value="Unassembled WGS sequence"/>
</dbReference>
<evidence type="ECO:0000256" key="5">
    <source>
        <dbReference type="ARBA" id="ARBA00022862"/>
    </source>
</evidence>
<keyword evidence="12" id="KW-1185">Reference proteome</keyword>
<dbReference type="EMBL" id="JAINUG010002568">
    <property type="protein sequence ID" value="KAJ8347499.1"/>
    <property type="molecule type" value="Genomic_DNA"/>
</dbReference>
<evidence type="ECO:0000256" key="7">
    <source>
        <dbReference type="ARBA" id="ARBA00049091"/>
    </source>
</evidence>
<dbReference type="EC" id="1.11.1.24" evidence="3"/>
<gene>
    <name evidence="11" type="ORF">AAFF_G00191950</name>
</gene>
<accession>A0AAD7R067</accession>
<dbReference type="GO" id="GO:0042744">
    <property type="term" value="P:hydrogen peroxide catabolic process"/>
    <property type="evidence" value="ECO:0007669"/>
    <property type="project" value="TreeGrafter"/>
</dbReference>
<proteinExistence type="inferred from homology"/>
<comment type="function">
    <text evidence="1">Thiol-specific peroxidase that catalyzes the reduction of hydrogen peroxide and organic hydroperoxides to water and alcohols, respectively. Plays a role in cell protection against oxidative stress by detoxifying peroxides and as sensor of hydrogen peroxide-mediated signaling events.</text>
</comment>
<feature type="active site" description="Cysteine sulfenic acid (-SOH) intermediate" evidence="8">
    <location>
        <position position="25"/>
    </location>
</feature>
<dbReference type="AlphaFoldDB" id="A0AAD7R067"/>
<name>A0AAD7R067_9TELE</name>
<keyword evidence="6" id="KW-0560">Oxidoreductase</keyword>
<dbReference type="SUPFAM" id="SSF52833">
    <property type="entry name" value="Thioredoxin-like"/>
    <property type="match status" value="1"/>
</dbReference>
<dbReference type="GO" id="GO:0008379">
    <property type="term" value="F:thioredoxin peroxidase activity"/>
    <property type="evidence" value="ECO:0007669"/>
    <property type="project" value="InterPro"/>
</dbReference>
<dbReference type="GO" id="GO:0005737">
    <property type="term" value="C:cytoplasm"/>
    <property type="evidence" value="ECO:0007669"/>
    <property type="project" value="TreeGrafter"/>
</dbReference>
<evidence type="ECO:0000256" key="9">
    <source>
        <dbReference type="SAM" id="MobiDB-lite"/>
    </source>
</evidence>
<evidence type="ECO:0000256" key="4">
    <source>
        <dbReference type="ARBA" id="ARBA00022559"/>
    </source>
</evidence>
<dbReference type="GO" id="GO:0034599">
    <property type="term" value="P:cellular response to oxidative stress"/>
    <property type="evidence" value="ECO:0007669"/>
    <property type="project" value="InterPro"/>
</dbReference>
<dbReference type="InterPro" id="IPR013740">
    <property type="entry name" value="Redoxin"/>
</dbReference>
<evidence type="ECO:0000256" key="3">
    <source>
        <dbReference type="ARBA" id="ARBA00013017"/>
    </source>
</evidence>
<sequence>MTSDDYFKGKRVILFSLPGAFTPTCSTYQLPGFEENFAKFRENGIDGIYCMSWACWCAKTISASACARCYAAIINDGVVEAWFEEPGLEDNLGEDPYGESSPENLLKYLETAKPNPQPKSGQMTFGGPANWRPFSFTRCNPGTASLALVVIRRCIKAIRSTTLPDRADQPDASPPLPALQAGNNSAAPRRSALRPKPPTRPQPVPVQAPLRPFPRKRRHKLPDAAPLDSAATRLGPPHLRQLVVLTQTLPACTRSSDRNLCPSRSFRRAKMDNGLSEAIKPPLRRQTMRRQMALARFQEALPNTVCISANPARVPVPGFRRRHHLAQMTATLRRNHIAAHPAGFAHK</sequence>
<keyword evidence="4" id="KW-0575">Peroxidase</keyword>
<keyword evidence="5" id="KW-0049">Antioxidant</keyword>
<evidence type="ECO:0000313" key="12">
    <source>
        <dbReference type="Proteomes" id="UP001221898"/>
    </source>
</evidence>
<organism evidence="11 12">
    <name type="scientific">Aldrovandia affinis</name>
    <dbReference type="NCBI Taxonomy" id="143900"/>
    <lineage>
        <taxon>Eukaryota</taxon>
        <taxon>Metazoa</taxon>
        <taxon>Chordata</taxon>
        <taxon>Craniata</taxon>
        <taxon>Vertebrata</taxon>
        <taxon>Euteleostomi</taxon>
        <taxon>Actinopterygii</taxon>
        <taxon>Neopterygii</taxon>
        <taxon>Teleostei</taxon>
        <taxon>Notacanthiformes</taxon>
        <taxon>Halosauridae</taxon>
        <taxon>Aldrovandia</taxon>
    </lineage>
</organism>
<dbReference type="Pfam" id="PF08534">
    <property type="entry name" value="Redoxin"/>
    <property type="match status" value="1"/>
</dbReference>
<evidence type="ECO:0000256" key="6">
    <source>
        <dbReference type="ARBA" id="ARBA00023002"/>
    </source>
</evidence>
<protein>
    <recommendedName>
        <fullName evidence="3">thioredoxin-dependent peroxiredoxin</fullName>
        <ecNumber evidence="3">1.11.1.24</ecNumber>
    </recommendedName>
</protein>
<feature type="region of interest" description="Disordered" evidence="9">
    <location>
        <begin position="164"/>
        <end position="233"/>
    </location>
</feature>
<comment type="caution">
    <text evidence="11">The sequence shown here is derived from an EMBL/GenBank/DDBJ whole genome shotgun (WGS) entry which is preliminary data.</text>
</comment>
<feature type="domain" description="Redoxin" evidence="10">
    <location>
        <begin position="3"/>
        <end position="52"/>
    </location>
</feature>
<evidence type="ECO:0000259" key="10">
    <source>
        <dbReference type="Pfam" id="PF08534"/>
    </source>
</evidence>
<dbReference type="PANTHER" id="PTHR10430">
    <property type="entry name" value="PEROXIREDOXIN"/>
    <property type="match status" value="1"/>
</dbReference>
<feature type="compositionally biased region" description="Pro residues" evidence="9">
    <location>
        <begin position="195"/>
        <end position="206"/>
    </location>
</feature>